<keyword evidence="5" id="KW-1185">Reference proteome</keyword>
<keyword evidence="2" id="KW-0472">Membrane</keyword>
<evidence type="ECO:0000259" key="3">
    <source>
        <dbReference type="PROSITE" id="PS50802"/>
    </source>
</evidence>
<evidence type="ECO:0000313" key="5">
    <source>
        <dbReference type="Proteomes" id="UP001153365"/>
    </source>
</evidence>
<dbReference type="Gene3D" id="3.90.70.80">
    <property type="match status" value="1"/>
</dbReference>
<keyword evidence="2" id="KW-1133">Transmembrane helix</keyword>
<reference evidence="4" key="1">
    <citation type="submission" date="2022-06" db="EMBL/GenBank/DDBJ databases">
        <authorList>
            <consortium name="SYNGENTA / RWTH Aachen University"/>
        </authorList>
    </citation>
    <scope>NUCLEOTIDE SEQUENCE</scope>
</reference>
<feature type="transmembrane region" description="Helical" evidence="2">
    <location>
        <begin position="12"/>
        <end position="31"/>
    </location>
</feature>
<dbReference type="AlphaFoldDB" id="A0AAV0AXF6"/>
<dbReference type="EMBL" id="CALTRL010002204">
    <property type="protein sequence ID" value="CAH7674991.1"/>
    <property type="molecule type" value="Genomic_DNA"/>
</dbReference>
<feature type="region of interest" description="Disordered" evidence="1">
    <location>
        <begin position="117"/>
        <end position="137"/>
    </location>
</feature>
<dbReference type="GO" id="GO:0004843">
    <property type="term" value="F:cysteine-type deubiquitinase activity"/>
    <property type="evidence" value="ECO:0007669"/>
    <property type="project" value="TreeGrafter"/>
</dbReference>
<proteinExistence type="predicted"/>
<keyword evidence="2" id="KW-0812">Transmembrane</keyword>
<accession>A0AAV0AXF6</accession>
<name>A0AAV0AXF6_PHAPC</name>
<feature type="region of interest" description="Disordered" evidence="1">
    <location>
        <begin position="316"/>
        <end position="343"/>
    </location>
</feature>
<evidence type="ECO:0000256" key="2">
    <source>
        <dbReference type="SAM" id="Phobius"/>
    </source>
</evidence>
<comment type="caution">
    <text evidence="4">The sequence shown here is derived from an EMBL/GenBank/DDBJ whole genome shotgun (WGS) entry which is preliminary data.</text>
</comment>
<dbReference type="PANTHER" id="PTHR12419:SF11">
    <property type="entry name" value="OTU DOMAIN-CONTAINING PROTEIN DDB_G0284757"/>
    <property type="match status" value="1"/>
</dbReference>
<evidence type="ECO:0000313" key="4">
    <source>
        <dbReference type="EMBL" id="CAH7674991.1"/>
    </source>
</evidence>
<feature type="compositionally biased region" description="Basic and acidic residues" evidence="1">
    <location>
        <begin position="236"/>
        <end position="254"/>
    </location>
</feature>
<feature type="compositionally biased region" description="Polar residues" evidence="1">
    <location>
        <begin position="75"/>
        <end position="91"/>
    </location>
</feature>
<feature type="region of interest" description="Disordered" evidence="1">
    <location>
        <begin position="68"/>
        <end position="91"/>
    </location>
</feature>
<dbReference type="InterPro" id="IPR038765">
    <property type="entry name" value="Papain-like_cys_pep_sf"/>
</dbReference>
<evidence type="ECO:0000256" key="1">
    <source>
        <dbReference type="SAM" id="MobiDB-lite"/>
    </source>
</evidence>
<dbReference type="InterPro" id="IPR050704">
    <property type="entry name" value="Peptidase_C85-like"/>
</dbReference>
<dbReference type="Proteomes" id="UP001153365">
    <property type="component" value="Unassembled WGS sequence"/>
</dbReference>
<dbReference type="SUPFAM" id="SSF54001">
    <property type="entry name" value="Cysteine proteinases"/>
    <property type="match status" value="1"/>
</dbReference>
<gene>
    <name evidence="4" type="ORF">PPACK8108_LOCUS9952</name>
</gene>
<protein>
    <submittedName>
        <fullName evidence="4">Expressed protein</fullName>
    </submittedName>
</protein>
<organism evidence="4 5">
    <name type="scientific">Phakopsora pachyrhizi</name>
    <name type="common">Asian soybean rust disease fungus</name>
    <dbReference type="NCBI Taxonomy" id="170000"/>
    <lineage>
        <taxon>Eukaryota</taxon>
        <taxon>Fungi</taxon>
        <taxon>Dikarya</taxon>
        <taxon>Basidiomycota</taxon>
        <taxon>Pucciniomycotina</taxon>
        <taxon>Pucciniomycetes</taxon>
        <taxon>Pucciniales</taxon>
        <taxon>Phakopsoraceae</taxon>
        <taxon>Phakopsora</taxon>
    </lineage>
</organism>
<dbReference type="GO" id="GO:0016579">
    <property type="term" value="P:protein deubiquitination"/>
    <property type="evidence" value="ECO:0007669"/>
    <property type="project" value="TreeGrafter"/>
</dbReference>
<dbReference type="InterPro" id="IPR003323">
    <property type="entry name" value="OTU_dom"/>
</dbReference>
<dbReference type="PANTHER" id="PTHR12419">
    <property type="entry name" value="OTU DOMAIN CONTAINING PROTEIN"/>
    <property type="match status" value="1"/>
</dbReference>
<sequence>MKKIKFIPNNLVYIFNLFLLILYCLLLKNVWCRDAVGIADYFYWNEHVAEFSSAGNWNNRLNDGNAFKNTYKPESPTSLPRETLESSVKNQVDSKIVKEDKSREKLLSSNEVIPDAQPLEKSSYNPNEKTKLDNKKKNFRRKSQWLLNINRRVTNSLKGLVEKIKLLIRKVQRKPKYEGYIPLKKNVISTESSNIPANLRLDFNKLNKDYYPKEKIISTERIDSKASDQKSQPILEKQEQNSNQDKELDAKFDDTNESNSESPEKHKHHNPFPHSSEEYKPKPKSQKKSLPNLDKNPGSQNADKLELPEAQIKQADLQESTIGSTPWVKFSDESADSSPNESDLQLNSWNDLLKDSAKNLLNKASSNDEKYSSKPWEELLDESVKELIAHASINNPNTHLVTSETKTDDLAKNTPIRTSLNDPKTHSPPWEKHLQQSVKDLLIKASFGEKTEIKSWERLLEESVMKSSSETSTKIVFSTENHSKIAEELSHLKLQKYENQDLKSKKIDYLPGYEHSTTIGKDGNCQFRAISLILHNNQERHEVVRSEVVDYIKTHRNYYEVFILPIKFEDYVEEMSKNGNWGDEITLRAAIEIYKLRVFVLSESENGAYVKKYGKVVKSNEVFSGIFFKSKHYEILLQTNEN</sequence>
<dbReference type="Pfam" id="PF02338">
    <property type="entry name" value="OTU"/>
    <property type="match status" value="1"/>
</dbReference>
<feature type="region of interest" description="Disordered" evidence="1">
    <location>
        <begin position="222"/>
        <end position="302"/>
    </location>
</feature>
<dbReference type="PROSITE" id="PS50802">
    <property type="entry name" value="OTU"/>
    <property type="match status" value="1"/>
</dbReference>
<feature type="domain" description="OTU" evidence="3">
    <location>
        <begin position="514"/>
        <end position="639"/>
    </location>
</feature>